<accession>A0A4R8M6B9</accession>
<proteinExistence type="predicted"/>
<protein>
    <submittedName>
        <fullName evidence="2">Uncharacterized protein</fullName>
    </submittedName>
</protein>
<feature type="signal peptide" evidence="1">
    <location>
        <begin position="1"/>
        <end position="22"/>
    </location>
</feature>
<evidence type="ECO:0000313" key="2">
    <source>
        <dbReference type="EMBL" id="TDY60900.1"/>
    </source>
</evidence>
<feature type="chain" id="PRO_5020539141" evidence="1">
    <location>
        <begin position="23"/>
        <end position="268"/>
    </location>
</feature>
<gene>
    <name evidence="2" type="ORF">C8D99_107107</name>
</gene>
<dbReference type="EMBL" id="SORI01000007">
    <property type="protein sequence ID" value="TDY60900.1"/>
    <property type="molecule type" value="Genomic_DNA"/>
</dbReference>
<dbReference type="AlphaFoldDB" id="A0A4R8M6B9"/>
<sequence>MKRLCCPLFLAMFLLFTSAAAAADFTGIWAFSGEDGTEYSFDLLQNGSVLEGTFSAYDSGLDKYREAGIEGSAGGSIATIAVSGGTGILTMDKEGLSVKWTLTSVGKEKILPPSGTVLPKDFAAIGFRLLSGEKLFVLEDGETEKEILKLLGRPEKKSKAEEWGADGLIHQQWFYGKMGIAVDFVREGTSGTGKADSVTLSAPSRKKTSRGIGIGSLQKEVLEAYGAEFNREESLLPDTIIAGSVFGGLVFTMKDGRVESIFIGAAAE</sequence>
<dbReference type="OrthoDB" id="9180037at2"/>
<evidence type="ECO:0000313" key="3">
    <source>
        <dbReference type="Proteomes" id="UP000295066"/>
    </source>
</evidence>
<dbReference type="Proteomes" id="UP000295066">
    <property type="component" value="Unassembled WGS sequence"/>
</dbReference>
<name>A0A4R8M6B9_9BACT</name>
<evidence type="ECO:0000256" key="1">
    <source>
        <dbReference type="SAM" id="SignalP"/>
    </source>
</evidence>
<keyword evidence="1" id="KW-0732">Signal</keyword>
<reference evidence="2 3" key="1">
    <citation type="submission" date="2019-03" db="EMBL/GenBank/DDBJ databases">
        <title>Genomic Encyclopedia of Type Strains, Phase IV (KMG-IV): sequencing the most valuable type-strain genomes for metagenomic binning, comparative biology and taxonomic classification.</title>
        <authorList>
            <person name="Goeker M."/>
        </authorList>
    </citation>
    <scope>NUCLEOTIDE SEQUENCE [LARGE SCALE GENOMIC DNA]</scope>
    <source>
        <strain evidence="2 3">DSM 25964</strain>
    </source>
</reference>
<organism evidence="2 3">
    <name type="scientific">Aminivibrio pyruvatiphilus</name>
    <dbReference type="NCBI Taxonomy" id="1005740"/>
    <lineage>
        <taxon>Bacteria</taxon>
        <taxon>Thermotogati</taxon>
        <taxon>Synergistota</taxon>
        <taxon>Synergistia</taxon>
        <taxon>Synergistales</taxon>
        <taxon>Aminobacteriaceae</taxon>
        <taxon>Aminivibrio</taxon>
    </lineage>
</organism>
<keyword evidence="3" id="KW-1185">Reference proteome</keyword>
<comment type="caution">
    <text evidence="2">The sequence shown here is derived from an EMBL/GenBank/DDBJ whole genome shotgun (WGS) entry which is preliminary data.</text>
</comment>